<dbReference type="Proteomes" id="UP000230709">
    <property type="component" value="Chromosome"/>
</dbReference>
<proteinExistence type="predicted"/>
<protein>
    <submittedName>
        <fullName evidence="3">DUF4437 domain-containing protein</fullName>
    </submittedName>
</protein>
<evidence type="ECO:0000256" key="1">
    <source>
        <dbReference type="SAM" id="SignalP"/>
    </source>
</evidence>
<dbReference type="Gene3D" id="2.60.120.10">
    <property type="entry name" value="Jelly Rolls"/>
    <property type="match status" value="1"/>
</dbReference>
<evidence type="ECO:0000313" key="4">
    <source>
        <dbReference type="Proteomes" id="UP000230709"/>
    </source>
</evidence>
<feature type="chain" id="PRO_5013844070" evidence="1">
    <location>
        <begin position="22"/>
        <end position="162"/>
    </location>
</feature>
<dbReference type="CDD" id="cd06989">
    <property type="entry name" value="cupin_DRT102"/>
    <property type="match status" value="1"/>
</dbReference>
<dbReference type="InterPro" id="IPR011051">
    <property type="entry name" value="RmlC_Cupin_sf"/>
</dbReference>
<dbReference type="EMBL" id="CP023737">
    <property type="protein sequence ID" value="ATQ68059.1"/>
    <property type="molecule type" value="Genomic_DNA"/>
</dbReference>
<feature type="domain" description="ChrR-like cupin" evidence="2">
    <location>
        <begin position="36"/>
        <end position="143"/>
    </location>
</feature>
<dbReference type="AlphaFoldDB" id="A0A2D2CZK1"/>
<reference evidence="4" key="1">
    <citation type="submission" date="2017-10" db="EMBL/GenBank/DDBJ databases">
        <title>Completed PacBio SMRT sequence of Methylosinus trichosporium OB3b reveals presence of a third large plasmid.</title>
        <authorList>
            <person name="Charles T.C."/>
            <person name="Lynch M.D.J."/>
            <person name="Heil J.R."/>
            <person name="Cheng J."/>
        </authorList>
    </citation>
    <scope>NUCLEOTIDE SEQUENCE [LARGE SCALE GENOMIC DNA]</scope>
    <source>
        <strain evidence="4">OB3b</strain>
    </source>
</reference>
<dbReference type="InterPro" id="IPR014710">
    <property type="entry name" value="RmlC-like_jellyroll"/>
</dbReference>
<sequence>MQRVGFMLIAALTATIAGAVAEPGAAPDRAFIYTAPEDIAFKSPFGVGPDQAVLYGDPSKPGTYVVRVRFPPGAHSNPHFHSKDRHATVLKGVWWNGVGETLDFAKAKPLKAGSYVLHPAGGAHWDGAGDEETIVQIIGEGPVETTRLDAPGAPAGYWPKPK</sequence>
<feature type="signal peptide" evidence="1">
    <location>
        <begin position="1"/>
        <end position="21"/>
    </location>
</feature>
<dbReference type="InterPro" id="IPR025979">
    <property type="entry name" value="ChrR-like_cupin_dom"/>
</dbReference>
<evidence type="ECO:0000313" key="3">
    <source>
        <dbReference type="EMBL" id="ATQ68059.1"/>
    </source>
</evidence>
<dbReference type="KEGG" id="mtw:CQW49_09270"/>
<gene>
    <name evidence="3" type="ORF">CQW49_09270</name>
</gene>
<dbReference type="Pfam" id="PF12973">
    <property type="entry name" value="Cupin_7"/>
    <property type="match status" value="1"/>
</dbReference>
<dbReference type="STRING" id="595536.GCA_000178815_03299"/>
<keyword evidence="4" id="KW-1185">Reference proteome</keyword>
<evidence type="ECO:0000259" key="2">
    <source>
        <dbReference type="Pfam" id="PF12973"/>
    </source>
</evidence>
<organism evidence="3 4">
    <name type="scientific">Methylosinus trichosporium (strain ATCC 35070 / NCIMB 11131 / UNIQEM 75 / OB3b)</name>
    <dbReference type="NCBI Taxonomy" id="595536"/>
    <lineage>
        <taxon>Bacteria</taxon>
        <taxon>Pseudomonadati</taxon>
        <taxon>Pseudomonadota</taxon>
        <taxon>Alphaproteobacteria</taxon>
        <taxon>Hyphomicrobiales</taxon>
        <taxon>Methylocystaceae</taxon>
        <taxon>Methylosinus</taxon>
    </lineage>
</organism>
<name>A0A2D2CZK1_METT3</name>
<accession>A0A2D2CZK1</accession>
<dbReference type="SUPFAM" id="SSF51182">
    <property type="entry name" value="RmlC-like cupins"/>
    <property type="match status" value="1"/>
</dbReference>
<keyword evidence="1" id="KW-0732">Signal</keyword>